<dbReference type="PANTHER" id="PTHR36503:SF1">
    <property type="entry name" value="BLR2520 PROTEIN"/>
    <property type="match status" value="1"/>
</dbReference>
<proteinExistence type="predicted"/>
<comment type="caution">
    <text evidence="2">The sequence shown here is derived from an EMBL/GenBank/DDBJ whole genome shotgun (WGS) entry which is preliminary data.</text>
</comment>
<dbReference type="Gene3D" id="3.10.180.10">
    <property type="entry name" value="2,3-Dihydroxybiphenyl 1,2-Dioxygenase, domain 1"/>
    <property type="match status" value="1"/>
</dbReference>
<dbReference type="EMBL" id="JRFJ01000007">
    <property type="protein sequence ID" value="KHJ53124.1"/>
    <property type="molecule type" value="Genomic_DNA"/>
</dbReference>
<dbReference type="InterPro" id="IPR029068">
    <property type="entry name" value="Glyas_Bleomycin-R_OHBP_Dase"/>
</dbReference>
<dbReference type="InterPro" id="IPR004360">
    <property type="entry name" value="Glyas_Fos-R_dOase_dom"/>
</dbReference>
<dbReference type="RefSeq" id="WP_039195740.1">
    <property type="nucleotide sequence ID" value="NZ_JRFJ01000007.1"/>
</dbReference>
<dbReference type="SUPFAM" id="SSF54593">
    <property type="entry name" value="Glyoxalase/Bleomycin resistance protein/Dihydroxybiphenyl dioxygenase"/>
    <property type="match status" value="1"/>
</dbReference>
<reference evidence="2 3" key="1">
    <citation type="submission" date="2014-09" db="EMBL/GenBank/DDBJ databases">
        <title>Isolation and characterization of Aurantimonas altamirensis ON-56566 from clinical sample following a dog bite.</title>
        <authorList>
            <person name="Eshaghi A."/>
            <person name="Li A."/>
            <person name="Shahinas D."/>
            <person name="Bahn P."/>
            <person name="Kus J.V."/>
            <person name="Patel S.N."/>
        </authorList>
    </citation>
    <scope>NUCLEOTIDE SEQUENCE [LARGE SCALE GENOMIC DNA]</scope>
    <source>
        <strain evidence="2 3">ON-56566</strain>
    </source>
</reference>
<dbReference type="Proteomes" id="UP000030826">
    <property type="component" value="Unassembled WGS sequence"/>
</dbReference>
<evidence type="ECO:0000259" key="1">
    <source>
        <dbReference type="PROSITE" id="PS51819"/>
    </source>
</evidence>
<dbReference type="STRING" id="370622.LA66_19095"/>
<sequence length="132" mass="13995">MKGKISLVTLGVRDLARATAFYEALGFKPYPVDAQGVSFFELDGSWLSLYPRESLADDAGVPPAGAGFPGITLAHNVAAKGDVDAALAEAERAGARIVKQATDAFWGGRSGYFADPDGFLWEIAWNPAMDLT</sequence>
<dbReference type="Pfam" id="PF00903">
    <property type="entry name" value="Glyoxalase"/>
    <property type="match status" value="1"/>
</dbReference>
<dbReference type="PROSITE" id="PS51819">
    <property type="entry name" value="VOC"/>
    <property type="match status" value="1"/>
</dbReference>
<dbReference type="AlphaFoldDB" id="A0A0B1PYI1"/>
<organism evidence="2 3">
    <name type="scientific">Aureimonas altamirensis</name>
    <dbReference type="NCBI Taxonomy" id="370622"/>
    <lineage>
        <taxon>Bacteria</taxon>
        <taxon>Pseudomonadati</taxon>
        <taxon>Pseudomonadota</taxon>
        <taxon>Alphaproteobacteria</taxon>
        <taxon>Hyphomicrobiales</taxon>
        <taxon>Aurantimonadaceae</taxon>
        <taxon>Aureimonas</taxon>
    </lineage>
</organism>
<gene>
    <name evidence="2" type="ORF">LA66_19095</name>
</gene>
<evidence type="ECO:0000313" key="3">
    <source>
        <dbReference type="Proteomes" id="UP000030826"/>
    </source>
</evidence>
<dbReference type="OrthoDB" id="9798430at2"/>
<feature type="domain" description="VOC" evidence="1">
    <location>
        <begin position="4"/>
        <end position="126"/>
    </location>
</feature>
<dbReference type="InterPro" id="IPR037523">
    <property type="entry name" value="VOC_core"/>
</dbReference>
<accession>A0A0B1PYI1</accession>
<dbReference type="PANTHER" id="PTHR36503">
    <property type="entry name" value="BLR2520 PROTEIN"/>
    <property type="match status" value="1"/>
</dbReference>
<dbReference type="CDD" id="cd07251">
    <property type="entry name" value="VOC_like"/>
    <property type="match status" value="1"/>
</dbReference>
<name>A0A0B1PYI1_9HYPH</name>
<protein>
    <submittedName>
        <fullName evidence="2">Glyoxalase</fullName>
    </submittedName>
</protein>
<evidence type="ECO:0000313" key="2">
    <source>
        <dbReference type="EMBL" id="KHJ53124.1"/>
    </source>
</evidence>